<evidence type="ECO:0000313" key="2">
    <source>
        <dbReference type="EMBL" id="SYZ34668.1"/>
    </source>
</evidence>
<organism evidence="2 3">
    <name type="scientific">Propionibacterium australiense</name>
    <dbReference type="NCBI Taxonomy" id="119981"/>
    <lineage>
        <taxon>Bacteria</taxon>
        <taxon>Bacillati</taxon>
        <taxon>Actinomycetota</taxon>
        <taxon>Actinomycetes</taxon>
        <taxon>Propionibacteriales</taxon>
        <taxon>Propionibacteriaceae</taxon>
        <taxon>Propionibacterium</taxon>
    </lineage>
</organism>
<evidence type="ECO:0000313" key="3">
    <source>
        <dbReference type="Proteomes" id="UP000263928"/>
    </source>
</evidence>
<feature type="region of interest" description="Disordered" evidence="1">
    <location>
        <begin position="71"/>
        <end position="96"/>
    </location>
</feature>
<proteinExistence type="predicted"/>
<sequence length="96" mass="9152">MFTGVGGAAGLALMSLSGALTSGGISMAQQKHDNGSVDLGTLGKEMAIGAIPIPGGGAAKGAGAIGREAAQTAGREAAQTAGREAPDSCHFSVGAR</sequence>
<protein>
    <submittedName>
        <fullName evidence="2">Uncharacterized protein</fullName>
    </submittedName>
</protein>
<gene>
    <name evidence="2" type="ORF">PROPAUS_2723</name>
</gene>
<keyword evidence="3" id="KW-1185">Reference proteome</keyword>
<name>A0A383S9K2_9ACTN</name>
<dbReference type="Proteomes" id="UP000263928">
    <property type="component" value="Unassembled WGS sequence"/>
</dbReference>
<evidence type="ECO:0000256" key="1">
    <source>
        <dbReference type="SAM" id="MobiDB-lite"/>
    </source>
</evidence>
<dbReference type="AlphaFoldDB" id="A0A383S9K2"/>
<dbReference type="EMBL" id="UNQJ01000041">
    <property type="protein sequence ID" value="SYZ34668.1"/>
    <property type="molecule type" value="Genomic_DNA"/>
</dbReference>
<accession>A0A383S9K2</accession>
<reference evidence="3" key="1">
    <citation type="submission" date="2018-08" db="EMBL/GenBank/DDBJ databases">
        <authorList>
            <person name="Hornung B."/>
        </authorList>
    </citation>
    <scope>NUCLEOTIDE SEQUENCE [LARGE SCALE GENOMIC DNA]</scope>
</reference>